<evidence type="ECO:0000313" key="3">
    <source>
        <dbReference type="Proteomes" id="UP001211907"/>
    </source>
</evidence>
<keyword evidence="3" id="KW-1185">Reference proteome</keyword>
<organism evidence="2 3">
    <name type="scientific">Physocladia obscura</name>
    <dbReference type="NCBI Taxonomy" id="109957"/>
    <lineage>
        <taxon>Eukaryota</taxon>
        <taxon>Fungi</taxon>
        <taxon>Fungi incertae sedis</taxon>
        <taxon>Chytridiomycota</taxon>
        <taxon>Chytridiomycota incertae sedis</taxon>
        <taxon>Chytridiomycetes</taxon>
        <taxon>Chytridiales</taxon>
        <taxon>Chytriomycetaceae</taxon>
        <taxon>Physocladia</taxon>
    </lineage>
</organism>
<dbReference type="SMART" id="SM00696">
    <property type="entry name" value="DM9"/>
    <property type="match status" value="1"/>
</dbReference>
<dbReference type="Proteomes" id="UP001211907">
    <property type="component" value="Unassembled WGS sequence"/>
</dbReference>
<reference evidence="2" key="1">
    <citation type="submission" date="2020-05" db="EMBL/GenBank/DDBJ databases">
        <title>Phylogenomic resolution of chytrid fungi.</title>
        <authorList>
            <person name="Stajich J.E."/>
            <person name="Amses K."/>
            <person name="Simmons R."/>
            <person name="Seto K."/>
            <person name="Myers J."/>
            <person name="Bonds A."/>
            <person name="Quandt C.A."/>
            <person name="Barry K."/>
            <person name="Liu P."/>
            <person name="Grigoriev I."/>
            <person name="Longcore J.E."/>
            <person name="James T.Y."/>
        </authorList>
    </citation>
    <scope>NUCLEOTIDE SEQUENCE</scope>
    <source>
        <strain evidence="2">JEL0513</strain>
    </source>
</reference>
<proteinExistence type="predicted"/>
<sequence>MTQTHTFAGGILGTAAVVELGAFAVHEWRKHKRHDATTSFPAFTEYQTPHGPIFWKPINGGPAPVDAIQLRSDSDGAALFAARAAIHGGWHTGKARDNNQACISYGGREEYIKGAFQVLCGSAAG</sequence>
<evidence type="ECO:0000313" key="2">
    <source>
        <dbReference type="EMBL" id="KAJ3128131.1"/>
    </source>
</evidence>
<gene>
    <name evidence="2" type="ORF">HK100_009348</name>
</gene>
<dbReference type="InterPro" id="IPR006616">
    <property type="entry name" value="DM9_repeat"/>
</dbReference>
<dbReference type="AlphaFoldDB" id="A0AAD5T535"/>
<keyword evidence="1" id="KW-1133">Transmembrane helix</keyword>
<accession>A0AAD5T535</accession>
<dbReference type="EMBL" id="JADGJH010000478">
    <property type="protein sequence ID" value="KAJ3128131.1"/>
    <property type="molecule type" value="Genomic_DNA"/>
</dbReference>
<feature type="transmembrane region" description="Helical" evidence="1">
    <location>
        <begin position="6"/>
        <end position="25"/>
    </location>
</feature>
<keyword evidence="1" id="KW-0812">Transmembrane</keyword>
<comment type="caution">
    <text evidence="2">The sequence shown here is derived from an EMBL/GenBank/DDBJ whole genome shotgun (WGS) entry which is preliminary data.</text>
</comment>
<keyword evidence="1" id="KW-0472">Membrane</keyword>
<protein>
    <submittedName>
        <fullName evidence="2">Uncharacterized protein</fullName>
    </submittedName>
</protein>
<name>A0AAD5T535_9FUNG</name>
<evidence type="ECO:0000256" key="1">
    <source>
        <dbReference type="SAM" id="Phobius"/>
    </source>
</evidence>